<dbReference type="Proteomes" id="UP001075354">
    <property type="component" value="Chromosome 6"/>
</dbReference>
<dbReference type="SUPFAM" id="SSF52540">
    <property type="entry name" value="P-loop containing nucleoside triphosphate hydrolases"/>
    <property type="match status" value="1"/>
</dbReference>
<name>A0AAV7XK75_9NEOP</name>
<gene>
    <name evidence="1" type="ORF">ONE63_008131</name>
</gene>
<dbReference type="AlphaFoldDB" id="A0AAV7XK75"/>
<keyword evidence="2" id="KW-1185">Reference proteome</keyword>
<dbReference type="EMBL" id="JAPTSV010000006">
    <property type="protein sequence ID" value="KAJ1526544.1"/>
    <property type="molecule type" value="Genomic_DNA"/>
</dbReference>
<protein>
    <submittedName>
        <fullName evidence="1">Uncharacterized protein</fullName>
    </submittedName>
</protein>
<evidence type="ECO:0000313" key="2">
    <source>
        <dbReference type="Proteomes" id="UP001075354"/>
    </source>
</evidence>
<evidence type="ECO:0000313" key="1">
    <source>
        <dbReference type="EMBL" id="KAJ1526544.1"/>
    </source>
</evidence>
<dbReference type="InterPro" id="IPR027417">
    <property type="entry name" value="P-loop_NTPase"/>
</dbReference>
<accession>A0AAV7XK75</accession>
<proteinExistence type="predicted"/>
<sequence>MWQFHVPFTACLAAPAGSGKSTFILKFLRHLPELVDGTFEHIVWCYGEEAGLPSDVIKNPTIRTYRGVPDEESGVLKPNTLLILDDLMNFCLNDLTISELYTKGSRHRRISVFILTQNLFHQSKHARSISLSTRYFVLIKNCRDKAQFLHLARQVYPENARSLCQALSDAWSLPFSYFVIDLDPSTDESLRFRTNIWPSDPYMVVYATERSIEQLRDRGQVLNNSFGNVLLP</sequence>
<organism evidence="1 2">
    <name type="scientific">Megalurothrips usitatus</name>
    <name type="common">bean blossom thrips</name>
    <dbReference type="NCBI Taxonomy" id="439358"/>
    <lineage>
        <taxon>Eukaryota</taxon>
        <taxon>Metazoa</taxon>
        <taxon>Ecdysozoa</taxon>
        <taxon>Arthropoda</taxon>
        <taxon>Hexapoda</taxon>
        <taxon>Insecta</taxon>
        <taxon>Pterygota</taxon>
        <taxon>Neoptera</taxon>
        <taxon>Paraneoptera</taxon>
        <taxon>Thysanoptera</taxon>
        <taxon>Terebrantia</taxon>
        <taxon>Thripoidea</taxon>
        <taxon>Thripidae</taxon>
        <taxon>Megalurothrips</taxon>
    </lineage>
</organism>
<reference evidence="1" key="1">
    <citation type="submission" date="2022-12" db="EMBL/GenBank/DDBJ databases">
        <title>Chromosome-level genome assembly of the bean flower thrips Megalurothrips usitatus.</title>
        <authorList>
            <person name="Ma L."/>
            <person name="Liu Q."/>
            <person name="Li H."/>
            <person name="Cai W."/>
        </authorList>
    </citation>
    <scope>NUCLEOTIDE SEQUENCE</scope>
    <source>
        <strain evidence="1">Cailab_2022a</strain>
    </source>
</reference>
<comment type="caution">
    <text evidence="1">The sequence shown here is derived from an EMBL/GenBank/DDBJ whole genome shotgun (WGS) entry which is preliminary data.</text>
</comment>